<feature type="transmembrane region" description="Helical" evidence="6">
    <location>
        <begin position="245"/>
        <end position="265"/>
    </location>
</feature>
<dbReference type="EMBL" id="JACIFO010000014">
    <property type="protein sequence ID" value="MBB4119998.1"/>
    <property type="molecule type" value="Genomic_DNA"/>
</dbReference>
<keyword evidence="5 6" id="KW-0472">Membrane</keyword>
<keyword evidence="3 6" id="KW-0812">Transmembrane</keyword>
<evidence type="ECO:0000256" key="5">
    <source>
        <dbReference type="ARBA" id="ARBA00023136"/>
    </source>
</evidence>
<dbReference type="Gene3D" id="1.10.357.140">
    <property type="entry name" value="UbiA prenyltransferase"/>
    <property type="match status" value="1"/>
</dbReference>
<comment type="subcellular location">
    <subcellularLocation>
        <location evidence="1">Membrane</location>
        <topology evidence="1">Multi-pass membrane protein</topology>
    </subcellularLocation>
</comment>
<dbReference type="EC" id="2.5.1.39" evidence="7"/>
<keyword evidence="4 6" id="KW-1133">Transmembrane helix</keyword>
<dbReference type="PANTHER" id="PTHR42723:SF1">
    <property type="entry name" value="CHLOROPHYLL SYNTHASE, CHLOROPLASTIC"/>
    <property type="match status" value="1"/>
</dbReference>
<evidence type="ECO:0000256" key="6">
    <source>
        <dbReference type="SAM" id="Phobius"/>
    </source>
</evidence>
<accession>A0A840EPC9</accession>
<dbReference type="RefSeq" id="WP_183478333.1">
    <property type="nucleotide sequence ID" value="NZ_JACIFO010000014.1"/>
</dbReference>
<dbReference type="PANTHER" id="PTHR42723">
    <property type="entry name" value="CHLOROPHYLL SYNTHASE"/>
    <property type="match status" value="1"/>
</dbReference>
<evidence type="ECO:0000256" key="3">
    <source>
        <dbReference type="ARBA" id="ARBA00022692"/>
    </source>
</evidence>
<evidence type="ECO:0000313" key="7">
    <source>
        <dbReference type="EMBL" id="MBB4119998.1"/>
    </source>
</evidence>
<evidence type="ECO:0000256" key="4">
    <source>
        <dbReference type="ARBA" id="ARBA00022989"/>
    </source>
</evidence>
<evidence type="ECO:0000256" key="2">
    <source>
        <dbReference type="ARBA" id="ARBA00022475"/>
    </source>
</evidence>
<dbReference type="CDD" id="cd13961">
    <property type="entry name" value="PT_UbiA_DGGGPS"/>
    <property type="match status" value="1"/>
</dbReference>
<feature type="transmembrane region" description="Helical" evidence="6">
    <location>
        <begin position="143"/>
        <end position="165"/>
    </location>
</feature>
<dbReference type="Proteomes" id="UP000553034">
    <property type="component" value="Unassembled WGS sequence"/>
</dbReference>
<comment type="caution">
    <text evidence="7">The sequence shown here is derived from an EMBL/GenBank/DDBJ whole genome shotgun (WGS) entry which is preliminary data.</text>
</comment>
<organism evidence="7 8">
    <name type="scientific">Mesonia hippocampi</name>
    <dbReference type="NCBI Taxonomy" id="1628250"/>
    <lineage>
        <taxon>Bacteria</taxon>
        <taxon>Pseudomonadati</taxon>
        <taxon>Bacteroidota</taxon>
        <taxon>Flavobacteriia</taxon>
        <taxon>Flavobacteriales</taxon>
        <taxon>Flavobacteriaceae</taxon>
        <taxon>Mesonia</taxon>
    </lineage>
</organism>
<sequence length="311" mass="36393">MLSRKNKLLLLKLASLFSVVRGYNIWVIALAQYLTSIYILAPEKAFSDVILDPNLFIIVLASTLSIASGYLINNFYDSEKDLINRPTKTFIDNYVSQKTKLSVYFILNFLAVILASYISFRAVLFFSVYIFMLWFYSHKLKKYPFIGNLTASVLAITPFFAVFVYYKNFDWVIFIHASFLFLILSLRELVKDLENLKGDFSHNYQTIPVVYGIAYSKRLATLLVLLTAIPVLLLIFYHFPLGYMYYYFIISFILLLIFLFFLWKAQKRSEYLRLHNLLKAILVIGVFSIFFINIDLIIDRLSFLEELFFGK</sequence>
<dbReference type="InterPro" id="IPR044878">
    <property type="entry name" value="UbiA_sf"/>
</dbReference>
<dbReference type="InterPro" id="IPR000537">
    <property type="entry name" value="UbiA_prenyltransferase"/>
</dbReference>
<gene>
    <name evidence="7" type="ORF">GGR32_002310</name>
</gene>
<name>A0A840EPC9_9FLAO</name>
<feature type="transmembrane region" description="Helical" evidence="6">
    <location>
        <begin position="277"/>
        <end position="298"/>
    </location>
</feature>
<dbReference type="GO" id="GO:0008412">
    <property type="term" value="F:4-hydroxybenzoate polyprenyltransferase activity"/>
    <property type="evidence" value="ECO:0007669"/>
    <property type="project" value="UniProtKB-EC"/>
</dbReference>
<feature type="transmembrane region" description="Helical" evidence="6">
    <location>
        <begin position="53"/>
        <end position="72"/>
    </location>
</feature>
<keyword evidence="2" id="KW-1003">Cell membrane</keyword>
<dbReference type="AlphaFoldDB" id="A0A840EPC9"/>
<feature type="transmembrane region" description="Helical" evidence="6">
    <location>
        <begin position="219"/>
        <end position="239"/>
    </location>
</feature>
<keyword evidence="7" id="KW-0808">Transferase</keyword>
<dbReference type="GO" id="GO:0016020">
    <property type="term" value="C:membrane"/>
    <property type="evidence" value="ECO:0007669"/>
    <property type="project" value="UniProtKB-SubCell"/>
</dbReference>
<proteinExistence type="predicted"/>
<evidence type="ECO:0000313" key="8">
    <source>
        <dbReference type="Proteomes" id="UP000553034"/>
    </source>
</evidence>
<evidence type="ECO:0000256" key="1">
    <source>
        <dbReference type="ARBA" id="ARBA00004141"/>
    </source>
</evidence>
<reference evidence="7 8" key="1">
    <citation type="submission" date="2020-08" db="EMBL/GenBank/DDBJ databases">
        <title>Genomic Encyclopedia of Type Strains, Phase IV (KMG-IV): sequencing the most valuable type-strain genomes for metagenomic binning, comparative biology and taxonomic classification.</title>
        <authorList>
            <person name="Goeker M."/>
        </authorList>
    </citation>
    <scope>NUCLEOTIDE SEQUENCE [LARGE SCALE GENOMIC DNA]</scope>
    <source>
        <strain evidence="7 8">DSM 29568</strain>
    </source>
</reference>
<feature type="transmembrane region" description="Helical" evidence="6">
    <location>
        <begin position="20"/>
        <end position="41"/>
    </location>
</feature>
<feature type="transmembrane region" description="Helical" evidence="6">
    <location>
        <begin position="103"/>
        <end position="136"/>
    </location>
</feature>
<dbReference type="InterPro" id="IPR050475">
    <property type="entry name" value="Prenyltransferase_related"/>
</dbReference>
<protein>
    <submittedName>
        <fullName evidence="7">4-hydroxybenzoate polyprenyltransferase</fullName>
        <ecNumber evidence="7">2.5.1.39</ecNumber>
    </submittedName>
</protein>
<keyword evidence="8" id="KW-1185">Reference proteome</keyword>
<dbReference type="Pfam" id="PF01040">
    <property type="entry name" value="UbiA"/>
    <property type="match status" value="1"/>
</dbReference>